<comment type="similarity">
    <text evidence="5">Belongs to the Prp family.</text>
</comment>
<reference evidence="7 8" key="1">
    <citation type="submission" date="2020-08" db="EMBL/GenBank/DDBJ databases">
        <title>Genomic Encyclopedia of Type Strains, Phase IV (KMG-IV): sequencing the most valuable type-strain genomes for metagenomic binning, comparative biology and taxonomic classification.</title>
        <authorList>
            <person name="Goeker M."/>
        </authorList>
    </citation>
    <scope>NUCLEOTIDE SEQUENCE [LARGE SCALE GENOMIC DNA]</scope>
    <source>
        <strain evidence="7 8">DSM 14925</strain>
    </source>
</reference>
<dbReference type="GO" id="GO:0042254">
    <property type="term" value="P:ribosome biogenesis"/>
    <property type="evidence" value="ECO:0007669"/>
    <property type="project" value="UniProtKB-KW"/>
</dbReference>
<sequence length="115" mass="12851">MIKVIIKEKNSKIWSYEISGHAESGEYGHDVVCAAVSVLGITTANNLYKMAKIRPLAEMESGYLKVEIPITLSNKQSENSQFLLTAFVNALEEVVAEYSQYIELEHEVKKEANNA</sequence>
<dbReference type="GO" id="GO:0006508">
    <property type="term" value="P:proteolysis"/>
    <property type="evidence" value="ECO:0007669"/>
    <property type="project" value="UniProtKB-KW"/>
</dbReference>
<dbReference type="InterPro" id="IPR036764">
    <property type="entry name" value="Peptidase_Prp_sf"/>
</dbReference>
<dbReference type="PANTHER" id="PTHR39178:SF1">
    <property type="entry name" value="RIBOSOMAL-PROCESSING CYSTEINE PROTEASE PRP"/>
    <property type="match status" value="1"/>
</dbReference>
<keyword evidence="1" id="KW-0690">Ribosome biogenesis</keyword>
<evidence type="ECO:0000256" key="3">
    <source>
        <dbReference type="ARBA" id="ARBA00022801"/>
    </source>
</evidence>
<dbReference type="EMBL" id="JACHHV010000054">
    <property type="protein sequence ID" value="MBB5888784.1"/>
    <property type="molecule type" value="Genomic_DNA"/>
</dbReference>
<dbReference type="GO" id="GO:0008234">
    <property type="term" value="F:cysteine-type peptidase activity"/>
    <property type="evidence" value="ECO:0007669"/>
    <property type="project" value="UniProtKB-KW"/>
</dbReference>
<comment type="caution">
    <text evidence="7">The sequence shown here is derived from an EMBL/GenBank/DDBJ whole genome shotgun (WGS) entry which is preliminary data.</text>
</comment>
<evidence type="ECO:0000256" key="4">
    <source>
        <dbReference type="ARBA" id="ARBA00022807"/>
    </source>
</evidence>
<dbReference type="Gene3D" id="3.30.70.1490">
    <property type="entry name" value="Cysteine protease Prp"/>
    <property type="match status" value="1"/>
</dbReference>
<dbReference type="SUPFAM" id="SSF118010">
    <property type="entry name" value="TM1457-like"/>
    <property type="match status" value="1"/>
</dbReference>
<evidence type="ECO:0000313" key="8">
    <source>
        <dbReference type="Proteomes" id="UP000562464"/>
    </source>
</evidence>
<accession>A0A841C8W6</accession>
<name>A0A841C8W6_9LACT</name>
<dbReference type="InterPro" id="IPR007422">
    <property type="entry name" value="Peptidase_Prp"/>
</dbReference>
<dbReference type="Proteomes" id="UP000562464">
    <property type="component" value="Unassembled WGS sequence"/>
</dbReference>
<dbReference type="RefSeq" id="WP_183541246.1">
    <property type="nucleotide sequence ID" value="NZ_DASWOY010000009.1"/>
</dbReference>
<keyword evidence="4" id="KW-0788">Thiol protease</keyword>
<gene>
    <name evidence="7" type="ORF">HNQ37_001707</name>
</gene>
<keyword evidence="2" id="KW-0645">Protease</keyword>
<dbReference type="Pfam" id="PF04327">
    <property type="entry name" value="Peptidase_Prp"/>
    <property type="match status" value="1"/>
</dbReference>
<keyword evidence="3" id="KW-0378">Hydrolase</keyword>
<dbReference type="CDD" id="cd16332">
    <property type="entry name" value="Prp-like"/>
    <property type="match status" value="1"/>
</dbReference>
<evidence type="ECO:0000256" key="1">
    <source>
        <dbReference type="ARBA" id="ARBA00022517"/>
    </source>
</evidence>
<evidence type="ECO:0000313" key="7">
    <source>
        <dbReference type="EMBL" id="MBB5888784.1"/>
    </source>
</evidence>
<evidence type="ECO:0000256" key="5">
    <source>
        <dbReference type="ARBA" id="ARBA00044503"/>
    </source>
</evidence>
<dbReference type="AlphaFoldDB" id="A0A841C8W6"/>
<proteinExistence type="inferred from homology"/>
<evidence type="ECO:0000256" key="2">
    <source>
        <dbReference type="ARBA" id="ARBA00022670"/>
    </source>
</evidence>
<organism evidence="7 8">
    <name type="scientific">Lactovum miscens</name>
    <dbReference type="NCBI Taxonomy" id="190387"/>
    <lineage>
        <taxon>Bacteria</taxon>
        <taxon>Bacillati</taxon>
        <taxon>Bacillota</taxon>
        <taxon>Bacilli</taxon>
        <taxon>Lactobacillales</taxon>
        <taxon>Streptococcaceae</taxon>
        <taxon>Lactovum</taxon>
    </lineage>
</organism>
<keyword evidence="8" id="KW-1185">Reference proteome</keyword>
<dbReference type="PANTHER" id="PTHR39178">
    <property type="entry name" value="HYPOTHETICAL RIBOSOME-ASSOCIATED PROTEIN"/>
    <property type="match status" value="1"/>
</dbReference>
<protein>
    <recommendedName>
        <fullName evidence="6">Ribosomal processing cysteine protease Prp</fullName>
    </recommendedName>
</protein>
<evidence type="ECO:0000256" key="6">
    <source>
        <dbReference type="ARBA" id="ARBA00044538"/>
    </source>
</evidence>